<dbReference type="AlphaFoldDB" id="A0A0D2K9A3"/>
<dbReference type="GO" id="GO:0042147">
    <property type="term" value="P:retrograde transport, endosome to Golgi"/>
    <property type="evidence" value="ECO:0007669"/>
    <property type="project" value="TreeGrafter"/>
</dbReference>
<dbReference type="GO" id="GO:0000938">
    <property type="term" value="C:GARP complex"/>
    <property type="evidence" value="ECO:0007669"/>
    <property type="project" value="TreeGrafter"/>
</dbReference>
<feature type="domain" description="Vps52 C-terminal" evidence="1">
    <location>
        <begin position="42"/>
        <end position="299"/>
    </location>
</feature>
<dbReference type="Proteomes" id="UP000054498">
    <property type="component" value="Unassembled WGS sequence"/>
</dbReference>
<dbReference type="Pfam" id="PF20655">
    <property type="entry name" value="Vps52_C"/>
    <property type="match status" value="1"/>
</dbReference>
<dbReference type="GeneID" id="25728757"/>
<proteinExistence type="predicted"/>
<evidence type="ECO:0000313" key="2">
    <source>
        <dbReference type="EMBL" id="KIZ06793.1"/>
    </source>
</evidence>
<keyword evidence="3" id="KW-1185">Reference proteome</keyword>
<dbReference type="KEGG" id="mng:MNEG_1149"/>
<evidence type="ECO:0000313" key="3">
    <source>
        <dbReference type="Proteomes" id="UP000054498"/>
    </source>
</evidence>
<sequence>MEKMAAPVAGQGDVLGVLPEGAGGGGAMGQFGGSVMSAMSGAMGLFGKAQGRATSEHTFELGERAAVLSQVEQPAIIPHVAEVEGKKFPYEVIFRNVHKLLADTASSEFLFCLDFWEDEPLFRELLAPIVAVVEGDLASQLQASPTPRAAGQGLEQWDAVGVLLMIRINAEHRRLMSKRRVPCLDDYLDRVNLLLWPRFKVLWDLQYASIRAGAERQLFTGEAAPHATVRRYAALTASVLRLMAHHDEEDGVFKASAFQEMLDRMWAAVFDLLLRMSNMFKDRRQGIIFLILNYHHIGAAWSTADGGGARGGGGEGGPSSPGGGGGGGGGLGLYGAAALKECEDQLSNCVGLYVEDQLGQHFKDLVDFVKKAEQQQKRTAAPEGQPIPGYGPKESAPVLRDFALRWKAAIGGMHQEVGRQLSDEAVARDVLQASMTQLLLYYTRMLELLKRQGPEGTALAREAVNIPAIMYEIKGFRKV</sequence>
<gene>
    <name evidence="2" type="ORF">MNEG_1149</name>
</gene>
<dbReference type="InterPro" id="IPR007258">
    <property type="entry name" value="Vps52"/>
</dbReference>
<dbReference type="PANTHER" id="PTHR14190:SF7">
    <property type="entry name" value="VACUOLAR PROTEIN SORTING-ASSOCIATED PROTEIN 52 HOMOLOG"/>
    <property type="match status" value="1"/>
</dbReference>
<accession>A0A0D2K9A3</accession>
<dbReference type="RefSeq" id="XP_013905812.1">
    <property type="nucleotide sequence ID" value="XM_014050358.1"/>
</dbReference>
<reference evidence="2 3" key="1">
    <citation type="journal article" date="2013" name="BMC Genomics">
        <title>Reconstruction of the lipid metabolism for the microalga Monoraphidium neglectum from its genome sequence reveals characteristics suitable for biofuel production.</title>
        <authorList>
            <person name="Bogen C."/>
            <person name="Al-Dilaimi A."/>
            <person name="Albersmeier A."/>
            <person name="Wichmann J."/>
            <person name="Grundmann M."/>
            <person name="Rupp O."/>
            <person name="Lauersen K.J."/>
            <person name="Blifernez-Klassen O."/>
            <person name="Kalinowski J."/>
            <person name="Goesmann A."/>
            <person name="Mussgnug J.H."/>
            <person name="Kruse O."/>
        </authorList>
    </citation>
    <scope>NUCLEOTIDE SEQUENCE [LARGE SCALE GENOMIC DNA]</scope>
    <source>
        <strain evidence="2 3">SAG 48.87</strain>
    </source>
</reference>
<dbReference type="GO" id="GO:0005829">
    <property type="term" value="C:cytosol"/>
    <property type="evidence" value="ECO:0007669"/>
    <property type="project" value="GOC"/>
</dbReference>
<name>A0A0D2K9A3_9CHLO</name>
<dbReference type="InterPro" id="IPR048361">
    <property type="entry name" value="Vps52_C"/>
</dbReference>
<dbReference type="GO" id="GO:0019905">
    <property type="term" value="F:syntaxin binding"/>
    <property type="evidence" value="ECO:0007669"/>
    <property type="project" value="TreeGrafter"/>
</dbReference>
<organism evidence="2 3">
    <name type="scientific">Monoraphidium neglectum</name>
    <dbReference type="NCBI Taxonomy" id="145388"/>
    <lineage>
        <taxon>Eukaryota</taxon>
        <taxon>Viridiplantae</taxon>
        <taxon>Chlorophyta</taxon>
        <taxon>core chlorophytes</taxon>
        <taxon>Chlorophyceae</taxon>
        <taxon>CS clade</taxon>
        <taxon>Sphaeropleales</taxon>
        <taxon>Selenastraceae</taxon>
        <taxon>Monoraphidium</taxon>
    </lineage>
</organism>
<dbReference type="GO" id="GO:0006896">
    <property type="term" value="P:Golgi to vacuole transport"/>
    <property type="evidence" value="ECO:0007669"/>
    <property type="project" value="TreeGrafter"/>
</dbReference>
<evidence type="ECO:0000259" key="1">
    <source>
        <dbReference type="Pfam" id="PF20655"/>
    </source>
</evidence>
<dbReference type="EMBL" id="KK100329">
    <property type="protein sequence ID" value="KIZ06793.1"/>
    <property type="molecule type" value="Genomic_DNA"/>
</dbReference>
<dbReference type="GO" id="GO:0032456">
    <property type="term" value="P:endocytic recycling"/>
    <property type="evidence" value="ECO:0007669"/>
    <property type="project" value="TreeGrafter"/>
</dbReference>
<protein>
    <submittedName>
        <fullName evidence="2">Vacuolar protein sorting-associated like protein 52</fullName>
    </submittedName>
</protein>
<dbReference type="PANTHER" id="PTHR14190">
    <property type="entry name" value="SUPPRESSOR OF ACTIN MUTATIONS 2/VACUOLAR PROTEIN SORTING 52"/>
    <property type="match status" value="1"/>
</dbReference>
<dbReference type="STRING" id="145388.A0A0D2K9A3"/>
<dbReference type="OrthoDB" id="543867at2759"/>